<evidence type="ECO:0000259" key="6">
    <source>
        <dbReference type="Pfam" id="PF01385"/>
    </source>
</evidence>
<dbReference type="NCBIfam" id="TIGR01766">
    <property type="entry name" value="IS200/IS605 family accessory protein TnpB-like domain"/>
    <property type="match status" value="1"/>
</dbReference>
<evidence type="ECO:0000256" key="1">
    <source>
        <dbReference type="ARBA" id="ARBA00008761"/>
    </source>
</evidence>
<dbReference type="Pfam" id="PF01385">
    <property type="entry name" value="OrfB_IS605"/>
    <property type="match status" value="1"/>
</dbReference>
<evidence type="ECO:0000313" key="9">
    <source>
        <dbReference type="Proteomes" id="UP001220962"/>
    </source>
</evidence>
<evidence type="ECO:0000259" key="7">
    <source>
        <dbReference type="Pfam" id="PF07282"/>
    </source>
</evidence>
<dbReference type="RefSeq" id="WP_274359635.1">
    <property type="nucleotide sequence ID" value="NZ_CP118101.1"/>
</dbReference>
<dbReference type="NCBIfam" id="NF040570">
    <property type="entry name" value="guided_TnpB"/>
    <property type="match status" value="1"/>
</dbReference>
<feature type="domain" description="Cas12f1-like TNB" evidence="7">
    <location>
        <begin position="278"/>
        <end position="340"/>
    </location>
</feature>
<dbReference type="GO" id="GO:0032196">
    <property type="term" value="P:transposition"/>
    <property type="evidence" value="ECO:0007669"/>
    <property type="project" value="UniProtKB-KW"/>
</dbReference>
<accession>A0AAX3N1S7</accession>
<dbReference type="Proteomes" id="UP001220962">
    <property type="component" value="Chromosome"/>
</dbReference>
<proteinExistence type="inferred from homology"/>
<protein>
    <submittedName>
        <fullName evidence="8">Transposase</fullName>
    </submittedName>
</protein>
<evidence type="ECO:0000313" key="8">
    <source>
        <dbReference type="EMBL" id="WDH83705.1"/>
    </source>
</evidence>
<evidence type="ECO:0000256" key="3">
    <source>
        <dbReference type="ARBA" id="ARBA00022578"/>
    </source>
</evidence>
<keyword evidence="3" id="KW-0815">Transposition</keyword>
<evidence type="ECO:0000256" key="5">
    <source>
        <dbReference type="ARBA" id="ARBA00023172"/>
    </source>
</evidence>
<organism evidence="8 9">
    <name type="scientific">Paenibacillus urinalis</name>
    <dbReference type="NCBI Taxonomy" id="521520"/>
    <lineage>
        <taxon>Bacteria</taxon>
        <taxon>Bacillati</taxon>
        <taxon>Bacillota</taxon>
        <taxon>Bacilli</taxon>
        <taxon>Bacillales</taxon>
        <taxon>Paenibacillaceae</taxon>
        <taxon>Paenibacillus</taxon>
    </lineage>
</organism>
<reference evidence="8" key="1">
    <citation type="submission" date="2023-02" db="EMBL/GenBank/DDBJ databases">
        <title>Pathogen: clinical or host-associated sample.</title>
        <authorList>
            <person name="Hergert J."/>
            <person name="Casey R."/>
            <person name="Wagner J."/>
            <person name="Young E.L."/>
            <person name="Oakeson K.F."/>
        </authorList>
    </citation>
    <scope>NUCLEOTIDE SEQUENCE</scope>
    <source>
        <strain evidence="8">2022CK-00830</strain>
    </source>
</reference>
<gene>
    <name evidence="8" type="ORF">PUW23_05615</name>
</gene>
<keyword evidence="5" id="KW-0233">DNA recombination</keyword>
<dbReference type="GO" id="GO:0006310">
    <property type="term" value="P:DNA recombination"/>
    <property type="evidence" value="ECO:0007669"/>
    <property type="project" value="UniProtKB-KW"/>
</dbReference>
<dbReference type="EMBL" id="CP118101">
    <property type="protein sequence ID" value="WDH83705.1"/>
    <property type="molecule type" value="Genomic_DNA"/>
</dbReference>
<dbReference type="PANTHER" id="PTHR30405:SF11">
    <property type="entry name" value="RNA-GUIDED DNA ENDONUCLEASE RV2885C-RELATED"/>
    <property type="match status" value="1"/>
</dbReference>
<feature type="domain" description="Probable transposase IS891/IS1136/IS1341" evidence="6">
    <location>
        <begin position="148"/>
        <end position="259"/>
    </location>
</feature>
<evidence type="ECO:0000256" key="2">
    <source>
        <dbReference type="ARBA" id="ARBA00011044"/>
    </source>
</evidence>
<evidence type="ECO:0000256" key="4">
    <source>
        <dbReference type="ARBA" id="ARBA00023125"/>
    </source>
</evidence>
<sequence>MQPITVKIRFFPKDISGLKELSKEYIRTVNTLTERAEIEGSFPKVTTKNIEAALPSAVLNQVIRDAKSVFRITKKRKKRPVLKKPTYCINNQNYSLDQSSLAFPIMVNGKAKKTIFPALITERDKKILQAAKLGLMRVVEKSGKWFAQISLEVPTPSQKPTKEQLMGIDLGLKVPAVAVTNEGKTKFFGNGRENKFMKRKFRKTRKCLGEKKKLSTLRKLHDKEQRWMKDKDHKISREIVNFAVDNQVSIIRLEQLTNIRKTTRTSRKNEKNLHTWSFYRLAQFIEYKANMVGIKVEYVDPAYTSQKCPTCDSKNKVKDRKYACSCGYKTHRDRVGAINIIHAPVIGGNSQSA</sequence>
<comment type="similarity">
    <text evidence="2">In the N-terminal section; belongs to the transposase 2 family.</text>
</comment>
<dbReference type="InterPro" id="IPR051399">
    <property type="entry name" value="RNA-guided_DNA_endo/Transpos"/>
</dbReference>
<dbReference type="Pfam" id="PF07282">
    <property type="entry name" value="Cas12f1-like_TNB"/>
    <property type="match status" value="1"/>
</dbReference>
<dbReference type="GO" id="GO:0003677">
    <property type="term" value="F:DNA binding"/>
    <property type="evidence" value="ECO:0007669"/>
    <property type="project" value="UniProtKB-KW"/>
</dbReference>
<name>A0AAX3N1S7_9BACL</name>
<comment type="similarity">
    <text evidence="1">In the C-terminal section; belongs to the transposase 35 family.</text>
</comment>
<keyword evidence="4" id="KW-0238">DNA-binding</keyword>
<dbReference type="AlphaFoldDB" id="A0AAX3N1S7"/>
<dbReference type="InterPro" id="IPR001959">
    <property type="entry name" value="Transposase"/>
</dbReference>
<dbReference type="InterPro" id="IPR010095">
    <property type="entry name" value="Cas12f1-like_TNB"/>
</dbReference>
<dbReference type="PANTHER" id="PTHR30405">
    <property type="entry name" value="TRANSPOSASE"/>
    <property type="match status" value="1"/>
</dbReference>